<evidence type="ECO:0000256" key="1">
    <source>
        <dbReference type="SAM" id="MobiDB-lite"/>
    </source>
</evidence>
<proteinExistence type="predicted"/>
<dbReference type="AlphaFoldDB" id="A0A5N6KBX9"/>
<name>A0A5N6KBX9_MONLA</name>
<dbReference type="OrthoDB" id="10254945at2759"/>
<organism evidence="2 3">
    <name type="scientific">Monilinia laxa</name>
    <name type="common">Brown rot fungus</name>
    <name type="synonym">Sclerotinia laxa</name>
    <dbReference type="NCBI Taxonomy" id="61186"/>
    <lineage>
        <taxon>Eukaryota</taxon>
        <taxon>Fungi</taxon>
        <taxon>Dikarya</taxon>
        <taxon>Ascomycota</taxon>
        <taxon>Pezizomycotina</taxon>
        <taxon>Leotiomycetes</taxon>
        <taxon>Helotiales</taxon>
        <taxon>Sclerotiniaceae</taxon>
        <taxon>Monilinia</taxon>
    </lineage>
</organism>
<evidence type="ECO:0000313" key="3">
    <source>
        <dbReference type="Proteomes" id="UP000326757"/>
    </source>
</evidence>
<feature type="region of interest" description="Disordered" evidence="1">
    <location>
        <begin position="1"/>
        <end position="31"/>
    </location>
</feature>
<comment type="caution">
    <text evidence="2">The sequence shown here is derived from an EMBL/GenBank/DDBJ whole genome shotgun (WGS) entry which is preliminary data.</text>
</comment>
<feature type="region of interest" description="Disordered" evidence="1">
    <location>
        <begin position="221"/>
        <end position="248"/>
    </location>
</feature>
<feature type="compositionally biased region" description="Acidic residues" evidence="1">
    <location>
        <begin position="228"/>
        <end position="243"/>
    </location>
</feature>
<evidence type="ECO:0000313" key="2">
    <source>
        <dbReference type="EMBL" id="KAB8300874.1"/>
    </source>
</evidence>
<accession>A0A5N6KBX9</accession>
<gene>
    <name evidence="2" type="ORF">EYC80_002802</name>
</gene>
<sequence>MTQQPPGPSANARKYGPWKRNPNISGLTPLPSLFPQSTFDREEQNTRTRIEKFQRRILHTFTARELANLDVITDRELTTPNLDNPVMPMLRQNRWEIRPSQPQFTRDNMYPLILDGEAKGEWSMHNPLVFEIMKPILRLATRTLNIMYTLPWFGALLFGDRFPIDERRKRPADVDKISRITTSFHPYKDFNQEKVQVRMEKVFDDLEKIWNLTFGFMMPNKDPRGSEHDDDDDGDDDSNDKEDNEGVHGICVTNYGQMKYTREKDQSWGVWIFLNYKQVEALFRKDLTSAEKRMVEWAAAFTILHEVIHAITYIAPGNHITPEQNLCEDTPPPFFDQEPLAEAGFSFEAALNGGICKAFVLSKSGLPYGHWFETFWPTVEAQELCASEAITLTNPDPFLYQELFPIPVSFYDDMQQKGFWDGIVKRYGHQLFRFRFVNEGARINFALEESIETPILFQATTHTRLPRGNSHLELTSANLRDRWGKVNELRNLQGISQHDRQVEVFPQLFLASSKTENNFWNQMQNQNLSANLIIQEILRANTSVQEQTERLAQLVELVSTIVLNHEKTVDLLVTGHPPQEPDFHKIQAT</sequence>
<dbReference type="EMBL" id="VIGI01000004">
    <property type="protein sequence ID" value="KAB8300874.1"/>
    <property type="molecule type" value="Genomic_DNA"/>
</dbReference>
<protein>
    <submittedName>
        <fullName evidence="2">Uncharacterized protein</fullName>
    </submittedName>
</protein>
<keyword evidence="3" id="KW-1185">Reference proteome</keyword>
<reference evidence="2 3" key="1">
    <citation type="submission" date="2019-06" db="EMBL/GenBank/DDBJ databases">
        <title>Genome Sequence of the Brown Rot Fungal Pathogen Monilinia laxa.</title>
        <authorList>
            <person name="De Miccolis Angelini R.M."/>
            <person name="Landi L."/>
            <person name="Abate D."/>
            <person name="Pollastro S."/>
            <person name="Romanazzi G."/>
            <person name="Faretra F."/>
        </authorList>
    </citation>
    <scope>NUCLEOTIDE SEQUENCE [LARGE SCALE GENOMIC DNA]</scope>
    <source>
        <strain evidence="2 3">Mlax316</strain>
    </source>
</reference>
<dbReference type="Proteomes" id="UP000326757">
    <property type="component" value="Unassembled WGS sequence"/>
</dbReference>